<dbReference type="Pfam" id="PF04740">
    <property type="entry name" value="LXG"/>
    <property type="match status" value="1"/>
</dbReference>
<evidence type="ECO:0000256" key="1">
    <source>
        <dbReference type="ARBA" id="ARBA00034117"/>
    </source>
</evidence>
<organism evidence="3 4">
    <name type="scientific">Bacillus coahuilensis p1.1.43</name>
    <dbReference type="NCBI Taxonomy" id="1150625"/>
    <lineage>
        <taxon>Bacteria</taxon>
        <taxon>Bacillati</taxon>
        <taxon>Bacillota</taxon>
        <taxon>Bacilli</taxon>
        <taxon>Bacillales</taxon>
        <taxon>Bacillaceae</taxon>
        <taxon>Bacillus</taxon>
    </lineage>
</organism>
<evidence type="ECO:0000313" key="4">
    <source>
        <dbReference type="Proteomes" id="UP000074108"/>
    </source>
</evidence>
<dbReference type="InterPro" id="IPR006829">
    <property type="entry name" value="LXG_dom"/>
</dbReference>
<protein>
    <recommendedName>
        <fullName evidence="2">LXG domain-containing protein</fullName>
    </recommendedName>
</protein>
<dbReference type="PATRIC" id="fig|1150625.3.peg.126"/>
<evidence type="ECO:0000313" key="3">
    <source>
        <dbReference type="EMBL" id="KUP09456.1"/>
    </source>
</evidence>
<accession>A0A147KCM4</accession>
<reference evidence="3 4" key="1">
    <citation type="journal article" date="2016" name="Front. Microbiol.">
        <title>Microevolution Analysis of Bacillus coahuilensis Unveils Differences in Phosphorus Acquisition Strategies and Their Regulation.</title>
        <authorList>
            <person name="Gomez-Lunar Z."/>
            <person name="Hernandez-Gonzalez I."/>
            <person name="Rodriguez-Torres M.D."/>
            <person name="Souza V."/>
            <person name="Olmedo-Alvarez G."/>
        </authorList>
    </citation>
    <scope>NUCLEOTIDE SEQUENCE [LARGE SCALE GENOMIC DNA]</scope>
    <source>
        <strain evidence="4">p1.1.43</strain>
    </source>
</reference>
<feature type="domain" description="LXG" evidence="2">
    <location>
        <begin position="1"/>
        <end position="239"/>
    </location>
</feature>
<dbReference type="RefSeq" id="WP_059349984.1">
    <property type="nucleotide sequence ID" value="NZ_LDYG01000001.1"/>
</dbReference>
<dbReference type="STRING" id="1150625.Q75_00610"/>
<comment type="similarity">
    <text evidence="1">In the N-terminal section; belongs to the LXG family.</text>
</comment>
<dbReference type="EMBL" id="LDYG01000001">
    <property type="protein sequence ID" value="KUP09456.1"/>
    <property type="molecule type" value="Genomic_DNA"/>
</dbReference>
<dbReference type="Proteomes" id="UP000074108">
    <property type="component" value="Unassembled WGS sequence"/>
</dbReference>
<name>A0A147KCM4_9BACI</name>
<sequence length="482" mass="53235">MKTLDNLSLHSSVEDIIKKLHTQQKHISELKKAIENFAHSKDAFNGQGGEAIRSFYRDFHLPFLSFYDLTLLHVETLLSQLRTSSLQIEGSSNGFIQEGFLKGELTTSLNTSKLRTVDLVDEANQIIHSIRDIVQPSTIQDQAFLDRLIIAHREINSTTEDVKAFDAEQTRQLDTALQDIQLLKRYILEIEGMFKTGKLSVTHYSGVELEKSFHHQPFMNTLSDRLASRNLLLSKVTVSSEYDSLHQLLLLKSSGNSLATSGLGAAQTGYGVRGDNDKEFLINKHVEDKLNSDGLGNASLYLQNDHIDKQVDFSLSGSIIDTKYMDNTPGFLDQKLLYGRMDVNIPYSFKSLSNEIVYGQNIGIKTEAAVSKTSFSHDSSPASLDIYFGQADGKANIENYTASAGGSVSATKIELKIEPLNFFGYEPLEEWFGIEYDPYIGADLSLGSLGIGGSVGLETSVYAALGIGVGLKGGFEKDEEDN</sequence>
<comment type="caution">
    <text evidence="3">The sequence shown here is derived from an EMBL/GenBank/DDBJ whole genome shotgun (WGS) entry which is preliminary data.</text>
</comment>
<gene>
    <name evidence="3" type="ORF">Q75_00610</name>
</gene>
<keyword evidence="4" id="KW-1185">Reference proteome</keyword>
<dbReference type="OrthoDB" id="3261089at2"/>
<dbReference type="AlphaFoldDB" id="A0A147KCM4"/>
<evidence type="ECO:0000259" key="2">
    <source>
        <dbReference type="PROSITE" id="PS51756"/>
    </source>
</evidence>
<dbReference type="PROSITE" id="PS51756">
    <property type="entry name" value="LXG"/>
    <property type="match status" value="1"/>
</dbReference>
<proteinExistence type="inferred from homology"/>